<proteinExistence type="predicted"/>
<comment type="caution">
    <text evidence="2">The sequence shown here is derived from an EMBL/GenBank/DDBJ whole genome shotgun (WGS) entry which is preliminary data.</text>
</comment>
<dbReference type="SUPFAM" id="SSF55729">
    <property type="entry name" value="Acyl-CoA N-acyltransferases (Nat)"/>
    <property type="match status" value="1"/>
</dbReference>
<evidence type="ECO:0000259" key="1">
    <source>
        <dbReference type="PROSITE" id="PS51186"/>
    </source>
</evidence>
<reference evidence="2 3" key="1">
    <citation type="submission" date="2021-03" db="EMBL/GenBank/DDBJ databases">
        <title>Whole genome sequence of Jiella sp. MQZ13P-4.</title>
        <authorList>
            <person name="Tuo L."/>
        </authorList>
    </citation>
    <scope>NUCLEOTIDE SEQUENCE [LARGE SCALE GENOMIC DNA]</scope>
    <source>
        <strain evidence="2 3">MQZ13P-4</strain>
    </source>
</reference>
<protein>
    <submittedName>
        <fullName evidence="2">GNAT family N-acetyltransferase</fullName>
    </submittedName>
</protein>
<feature type="domain" description="N-acetyltransferase" evidence="1">
    <location>
        <begin position="19"/>
        <end position="179"/>
    </location>
</feature>
<dbReference type="CDD" id="cd04301">
    <property type="entry name" value="NAT_SF"/>
    <property type="match status" value="1"/>
</dbReference>
<gene>
    <name evidence="2" type="ORF">J1C47_15045</name>
</gene>
<evidence type="ECO:0000313" key="2">
    <source>
        <dbReference type="EMBL" id="MBO0904961.1"/>
    </source>
</evidence>
<evidence type="ECO:0000313" key="3">
    <source>
        <dbReference type="Proteomes" id="UP000664288"/>
    </source>
</evidence>
<dbReference type="Pfam" id="PF00583">
    <property type="entry name" value="Acetyltransf_1"/>
    <property type="match status" value="1"/>
</dbReference>
<dbReference type="Gene3D" id="3.40.630.30">
    <property type="match status" value="1"/>
</dbReference>
<dbReference type="InterPro" id="IPR016181">
    <property type="entry name" value="Acyl_CoA_acyltransferase"/>
</dbReference>
<dbReference type="Proteomes" id="UP000664288">
    <property type="component" value="Unassembled WGS sequence"/>
</dbReference>
<accession>A0ABS3J8R4</accession>
<dbReference type="RefSeq" id="WP_207351601.1">
    <property type="nucleotide sequence ID" value="NZ_JAFMPY010000016.1"/>
</dbReference>
<sequence>MAGEGAGGLLRHPPGPQAAAWRKMTADDLSDLCRLAGRIHPGLPEDAAVFEERLSLFPAGCFVLSAEGGLAGYAIAHPIRFPEPPKLNTLLGAIARDADAFYLHDVAVAPEHRGRRHAETVVARLIDAAADFPRICLVSVYGTAPFWRRFGFADASGNVAPHALSGYGPDARFMVRLTPD</sequence>
<dbReference type="InterPro" id="IPR000182">
    <property type="entry name" value="GNAT_dom"/>
</dbReference>
<dbReference type="EMBL" id="JAFMPY010000016">
    <property type="protein sequence ID" value="MBO0904961.1"/>
    <property type="molecule type" value="Genomic_DNA"/>
</dbReference>
<name>A0ABS3J8R4_9HYPH</name>
<organism evidence="2 3">
    <name type="scientific">Jiella sonneratiae</name>
    <dbReference type="NCBI Taxonomy" id="2816856"/>
    <lineage>
        <taxon>Bacteria</taxon>
        <taxon>Pseudomonadati</taxon>
        <taxon>Pseudomonadota</taxon>
        <taxon>Alphaproteobacteria</taxon>
        <taxon>Hyphomicrobiales</taxon>
        <taxon>Aurantimonadaceae</taxon>
        <taxon>Jiella</taxon>
    </lineage>
</organism>
<dbReference type="PROSITE" id="PS51186">
    <property type="entry name" value="GNAT"/>
    <property type="match status" value="1"/>
</dbReference>
<keyword evidence="3" id="KW-1185">Reference proteome</keyword>